<protein>
    <submittedName>
        <fullName evidence="6">Flagellar secretion chaperone FliS</fullName>
    </submittedName>
</protein>
<dbReference type="Pfam" id="PF02561">
    <property type="entry name" value="FliS"/>
    <property type="match status" value="1"/>
</dbReference>
<dbReference type="AlphaFoldDB" id="A0A645AKH7"/>
<comment type="caution">
    <text evidence="6">The sequence shown here is derived from an EMBL/GenBank/DDBJ whole genome shotgun (WGS) entry which is preliminary data.</text>
</comment>
<dbReference type="GO" id="GO:0005829">
    <property type="term" value="C:cytosol"/>
    <property type="evidence" value="ECO:0007669"/>
    <property type="project" value="UniProtKB-SubCell"/>
</dbReference>
<dbReference type="PIRSF" id="PIRSF039090">
    <property type="entry name" value="Flis"/>
    <property type="match status" value="1"/>
</dbReference>
<dbReference type="PANTHER" id="PTHR34773">
    <property type="entry name" value="FLAGELLAR SECRETION CHAPERONE FLIS"/>
    <property type="match status" value="1"/>
</dbReference>
<comment type="subcellular location">
    <subcellularLocation>
        <location evidence="1">Cytoplasm</location>
        <location evidence="1">Cytosol</location>
    </subcellularLocation>
</comment>
<accession>A0A645AKH7</accession>
<dbReference type="CDD" id="cd16098">
    <property type="entry name" value="FliS"/>
    <property type="match status" value="1"/>
</dbReference>
<comment type="similarity">
    <text evidence="2">Belongs to the FliS family.</text>
</comment>
<dbReference type="NCBIfam" id="TIGR00208">
    <property type="entry name" value="fliS"/>
    <property type="match status" value="1"/>
</dbReference>
<dbReference type="Gene3D" id="1.20.120.340">
    <property type="entry name" value="Flagellar protein FliS"/>
    <property type="match status" value="1"/>
</dbReference>
<evidence type="ECO:0000256" key="5">
    <source>
        <dbReference type="ARBA" id="ARBA00023186"/>
    </source>
</evidence>
<dbReference type="PANTHER" id="PTHR34773:SF1">
    <property type="entry name" value="FLAGELLAR SECRETION CHAPERONE FLIS"/>
    <property type="match status" value="1"/>
</dbReference>
<evidence type="ECO:0000313" key="6">
    <source>
        <dbReference type="EMBL" id="MPM50174.1"/>
    </source>
</evidence>
<gene>
    <name evidence="6" type="primary">fliS_10</name>
    <name evidence="6" type="ORF">SDC9_96910</name>
</gene>
<evidence type="ECO:0000256" key="4">
    <source>
        <dbReference type="ARBA" id="ARBA00022795"/>
    </source>
</evidence>
<dbReference type="InterPro" id="IPR036584">
    <property type="entry name" value="FliS_sf"/>
</dbReference>
<name>A0A645AKH7_9ZZZZ</name>
<dbReference type="GO" id="GO:0044780">
    <property type="term" value="P:bacterial-type flagellum assembly"/>
    <property type="evidence" value="ECO:0007669"/>
    <property type="project" value="InterPro"/>
</dbReference>
<keyword evidence="6" id="KW-0282">Flagellum</keyword>
<reference evidence="6" key="1">
    <citation type="submission" date="2019-08" db="EMBL/GenBank/DDBJ databases">
        <authorList>
            <person name="Kucharzyk K."/>
            <person name="Murdoch R.W."/>
            <person name="Higgins S."/>
            <person name="Loffler F."/>
        </authorList>
    </citation>
    <scope>NUCLEOTIDE SEQUENCE</scope>
</reference>
<dbReference type="GO" id="GO:0071973">
    <property type="term" value="P:bacterial-type flagellum-dependent cell motility"/>
    <property type="evidence" value="ECO:0007669"/>
    <property type="project" value="TreeGrafter"/>
</dbReference>
<keyword evidence="3" id="KW-0963">Cytoplasm</keyword>
<dbReference type="EMBL" id="VSSQ01012847">
    <property type="protein sequence ID" value="MPM50174.1"/>
    <property type="molecule type" value="Genomic_DNA"/>
</dbReference>
<dbReference type="SUPFAM" id="SSF101116">
    <property type="entry name" value="Flagellar export chaperone FliS"/>
    <property type="match status" value="1"/>
</dbReference>
<keyword evidence="6" id="KW-0966">Cell projection</keyword>
<keyword evidence="4" id="KW-1005">Bacterial flagellum biogenesis</keyword>
<dbReference type="InterPro" id="IPR003713">
    <property type="entry name" value="FliS"/>
</dbReference>
<organism evidence="6">
    <name type="scientific">bioreactor metagenome</name>
    <dbReference type="NCBI Taxonomy" id="1076179"/>
    <lineage>
        <taxon>unclassified sequences</taxon>
        <taxon>metagenomes</taxon>
        <taxon>ecological metagenomes</taxon>
    </lineage>
</organism>
<keyword evidence="5" id="KW-0143">Chaperone</keyword>
<keyword evidence="6" id="KW-0969">Cilium</keyword>
<sequence length="133" mass="15064">MPDINPYENYLEQSVSTQTPGELIVLLYDRALFHINMALRSIEQKKAGEAHTAIRKAEDIVIYLRGILDVRYKVSGTLYECYSVILKQLIAANIRKDKEALEDAAKAMRTLRDTWKQVEAQAHTAGAEGRIKS</sequence>
<proteinExistence type="inferred from homology"/>
<evidence type="ECO:0000256" key="2">
    <source>
        <dbReference type="ARBA" id="ARBA00008787"/>
    </source>
</evidence>
<evidence type="ECO:0000256" key="3">
    <source>
        <dbReference type="ARBA" id="ARBA00022490"/>
    </source>
</evidence>
<evidence type="ECO:0000256" key="1">
    <source>
        <dbReference type="ARBA" id="ARBA00004514"/>
    </source>
</evidence>